<protein>
    <recommendedName>
        <fullName evidence="3">C2H2-type domain-containing protein</fullName>
    </recommendedName>
</protein>
<evidence type="ECO:0000313" key="1">
    <source>
        <dbReference type="EMBL" id="KAG2107506.1"/>
    </source>
</evidence>
<evidence type="ECO:0008006" key="3">
    <source>
        <dbReference type="Google" id="ProtNLM"/>
    </source>
</evidence>
<proteinExistence type="predicted"/>
<dbReference type="Pfam" id="PF18759">
    <property type="entry name" value="Plavaka"/>
    <property type="match status" value="1"/>
</dbReference>
<reference evidence="1" key="1">
    <citation type="journal article" date="2020" name="New Phytol.">
        <title>Comparative genomics reveals dynamic genome evolution in host specialist ectomycorrhizal fungi.</title>
        <authorList>
            <person name="Lofgren L.A."/>
            <person name="Nguyen N.H."/>
            <person name="Vilgalys R."/>
            <person name="Ruytinx J."/>
            <person name="Liao H.L."/>
            <person name="Branco S."/>
            <person name="Kuo A."/>
            <person name="LaButti K."/>
            <person name="Lipzen A."/>
            <person name="Andreopoulos W."/>
            <person name="Pangilinan J."/>
            <person name="Riley R."/>
            <person name="Hundley H."/>
            <person name="Na H."/>
            <person name="Barry K."/>
            <person name="Grigoriev I.V."/>
            <person name="Stajich J.E."/>
            <person name="Kennedy P.G."/>
        </authorList>
    </citation>
    <scope>NUCLEOTIDE SEQUENCE</scope>
    <source>
        <strain evidence="1">FC423</strain>
    </source>
</reference>
<accession>A0A9P7F6T2</accession>
<organism evidence="1 2">
    <name type="scientific">Suillus discolor</name>
    <dbReference type="NCBI Taxonomy" id="1912936"/>
    <lineage>
        <taxon>Eukaryota</taxon>
        <taxon>Fungi</taxon>
        <taxon>Dikarya</taxon>
        <taxon>Basidiomycota</taxon>
        <taxon>Agaricomycotina</taxon>
        <taxon>Agaricomycetes</taxon>
        <taxon>Agaricomycetidae</taxon>
        <taxon>Boletales</taxon>
        <taxon>Suillineae</taxon>
        <taxon>Suillaceae</taxon>
        <taxon>Suillus</taxon>
    </lineage>
</organism>
<gene>
    <name evidence="1" type="ORF">F5147DRAFT_774339</name>
</gene>
<dbReference type="Proteomes" id="UP000823399">
    <property type="component" value="Unassembled WGS sequence"/>
</dbReference>
<evidence type="ECO:0000313" key="2">
    <source>
        <dbReference type="Proteomes" id="UP000823399"/>
    </source>
</evidence>
<comment type="caution">
    <text evidence="1">The sequence shown here is derived from an EMBL/GenBank/DDBJ whole genome shotgun (WGS) entry which is preliminary data.</text>
</comment>
<dbReference type="OrthoDB" id="3199698at2759"/>
<dbReference type="InterPro" id="IPR041078">
    <property type="entry name" value="Plavaka"/>
</dbReference>
<keyword evidence="2" id="KW-1185">Reference proteome</keyword>
<dbReference type="GeneID" id="64703856"/>
<dbReference type="RefSeq" id="XP_041292320.1">
    <property type="nucleotide sequence ID" value="XM_041441597.1"/>
</dbReference>
<dbReference type="AlphaFoldDB" id="A0A9P7F6T2"/>
<sequence>MSSPAFRPRKYYCTDAKVTACCRGFKTLGGYRQHHNALHIEPPQPTRPRQHTFSECESDAVMEAGHSDDEDTYRGSYYFQHPVLDGSPCDAVGNYLLSDGDPPILDLPAEDNPWAPFQSCGHFQLADFIFRRNQMPGKQIDELMQVLASFNEFNGKPPFRSDTHVYDTIDAISLGDISWQSLSLKHAEFETASPDDPLWKRSEYEVWFRDPRELIQNQLANPDFVNDIDYSA</sequence>
<dbReference type="EMBL" id="JABBWM010000031">
    <property type="protein sequence ID" value="KAG2107506.1"/>
    <property type="molecule type" value="Genomic_DNA"/>
</dbReference>
<name>A0A9P7F6T2_9AGAM</name>